<evidence type="ECO:0000313" key="16">
    <source>
        <dbReference type="Proteomes" id="UP000237797"/>
    </source>
</evidence>
<evidence type="ECO:0000256" key="11">
    <source>
        <dbReference type="ARBA" id="ARBA00038218"/>
    </source>
</evidence>
<evidence type="ECO:0000256" key="14">
    <source>
        <dbReference type="SAM" id="Phobius"/>
    </source>
</evidence>
<dbReference type="PANTHER" id="PTHR33843:SF4">
    <property type="entry name" value="ASCORBATE-SPECIFIC PTS SYSTEM EIIC COMPONENT"/>
    <property type="match status" value="1"/>
</dbReference>
<feature type="transmembrane region" description="Helical" evidence="14">
    <location>
        <begin position="43"/>
        <end position="63"/>
    </location>
</feature>
<keyword evidence="7 14" id="KW-0812">Transmembrane</keyword>
<evidence type="ECO:0000313" key="15">
    <source>
        <dbReference type="EMBL" id="PRX42578.1"/>
    </source>
</evidence>
<feature type="transmembrane region" description="Helical" evidence="14">
    <location>
        <begin position="256"/>
        <end position="275"/>
    </location>
</feature>
<keyword evidence="16" id="KW-1185">Reference proteome</keyword>
<dbReference type="AlphaFoldDB" id="A0A2T0LJ88"/>
<dbReference type="InterPro" id="IPR051562">
    <property type="entry name" value="Ascorbate-PTS_EIIC"/>
</dbReference>
<evidence type="ECO:0000256" key="4">
    <source>
        <dbReference type="ARBA" id="ARBA00022475"/>
    </source>
</evidence>
<feature type="transmembrane region" description="Helical" evidence="14">
    <location>
        <begin position="317"/>
        <end position="348"/>
    </location>
</feature>
<comment type="subcellular location">
    <subcellularLocation>
        <location evidence="1">Cell membrane</location>
        <topology evidence="1">Multi-pass membrane protein</topology>
    </subcellularLocation>
</comment>
<protein>
    <recommendedName>
        <fullName evidence="12">Ascorbate-specific PTS system EIIC component</fullName>
    </recommendedName>
    <alternativeName>
        <fullName evidence="13">Ascorbate-specific permease IIC component UlaA</fullName>
    </alternativeName>
</protein>
<feature type="transmembrane region" description="Helical" evidence="14">
    <location>
        <begin position="120"/>
        <end position="142"/>
    </location>
</feature>
<dbReference type="NCBIfam" id="NF009553">
    <property type="entry name" value="PRK12997.1-5"/>
    <property type="match status" value="1"/>
</dbReference>
<evidence type="ECO:0000256" key="3">
    <source>
        <dbReference type="ARBA" id="ARBA00022448"/>
    </source>
</evidence>
<comment type="subunit">
    <text evidence="2">Homodimer.</text>
</comment>
<dbReference type="EMBL" id="PVNE01000001">
    <property type="protein sequence ID" value="PRX42578.1"/>
    <property type="molecule type" value="Genomic_DNA"/>
</dbReference>
<evidence type="ECO:0000256" key="12">
    <source>
        <dbReference type="ARBA" id="ARBA00039702"/>
    </source>
</evidence>
<keyword evidence="8 14" id="KW-1133">Transmembrane helix</keyword>
<organism evidence="15 16">
    <name type="scientific">Planifilum fimeticola</name>
    <dbReference type="NCBI Taxonomy" id="201975"/>
    <lineage>
        <taxon>Bacteria</taxon>
        <taxon>Bacillati</taxon>
        <taxon>Bacillota</taxon>
        <taxon>Bacilli</taxon>
        <taxon>Bacillales</taxon>
        <taxon>Thermoactinomycetaceae</taxon>
        <taxon>Planifilum</taxon>
    </lineage>
</organism>
<evidence type="ECO:0000256" key="7">
    <source>
        <dbReference type="ARBA" id="ARBA00022692"/>
    </source>
</evidence>
<feature type="transmembrane region" description="Helical" evidence="14">
    <location>
        <begin position="148"/>
        <end position="168"/>
    </location>
</feature>
<dbReference type="Proteomes" id="UP000237797">
    <property type="component" value="Unassembled WGS sequence"/>
</dbReference>
<keyword evidence="3" id="KW-0813">Transport</keyword>
<keyword evidence="9 14" id="KW-0472">Membrane</keyword>
<dbReference type="NCBIfam" id="NF006920">
    <property type="entry name" value="PRK09410.1-2"/>
    <property type="match status" value="1"/>
</dbReference>
<sequence>MRGFLGFIVNDILSQPAIIAGLMAMIGLIALRKPLRSIVTGTLKTIVGFLILGVGAEAIVQSLNPLGEILNRGFGIQGLIPNNEAIVGVAVKTLGQQTALIMSLGFLFNLLFARLTPFKYVFLTGHHTFFMACLLSAVLTAADIEGTAAILIGSVLLGLLMVGIPALAQPFMRKITGDNNLAIGHFGTFGYISAALIGKWFGNPEKSTEELKVPQGLSFLRDTTVSTALTMVILYVLVALMAGPDVTAKAAGDQNYLMFAVMQGLMFAVGLYVILAGVRMMLAEIVPAFQGIAEKIVPDAKPALDCPITFNYAPTAVIVGFISSFAGGLVGLAVLAAIGAPLIIPGLVPHFFTGATAGVFGNATGGRRGAVLGAFVNGLLISFLPALLLPVLGDIGFENTTFGDTDFSVVGIIIGYLAQWLQ</sequence>
<dbReference type="InterPro" id="IPR004703">
    <property type="entry name" value="PTS_sugar-sp_permease"/>
</dbReference>
<feature type="transmembrane region" description="Helical" evidence="14">
    <location>
        <begin position="12"/>
        <end position="31"/>
    </location>
</feature>
<dbReference type="NCBIfam" id="NF006922">
    <property type="entry name" value="PRK09410.1-5"/>
    <property type="match status" value="1"/>
</dbReference>
<keyword evidence="5" id="KW-0762">Sugar transport</keyword>
<evidence type="ECO:0000256" key="10">
    <source>
        <dbReference type="ARBA" id="ARBA00037387"/>
    </source>
</evidence>
<dbReference type="OrthoDB" id="9796178at2"/>
<reference evidence="15 16" key="1">
    <citation type="submission" date="2018-03" db="EMBL/GenBank/DDBJ databases">
        <title>Genomic Encyclopedia of Archaeal and Bacterial Type Strains, Phase II (KMG-II): from individual species to whole genera.</title>
        <authorList>
            <person name="Goeker M."/>
        </authorList>
    </citation>
    <scope>NUCLEOTIDE SEQUENCE [LARGE SCALE GENOMIC DNA]</scope>
    <source>
        <strain evidence="15 16">DSM 44946</strain>
    </source>
</reference>
<keyword evidence="4" id="KW-1003">Cell membrane</keyword>
<accession>A0A2T0LJ88</accession>
<comment type="similarity">
    <text evidence="11">Belongs to the UlaA family.</text>
</comment>
<dbReference type="RefSeq" id="WP_106343533.1">
    <property type="nucleotide sequence ID" value="NZ_PVNE01000001.1"/>
</dbReference>
<evidence type="ECO:0000256" key="8">
    <source>
        <dbReference type="ARBA" id="ARBA00022989"/>
    </source>
</evidence>
<feature type="transmembrane region" description="Helical" evidence="14">
    <location>
        <begin position="369"/>
        <end position="393"/>
    </location>
</feature>
<evidence type="ECO:0000256" key="1">
    <source>
        <dbReference type="ARBA" id="ARBA00004651"/>
    </source>
</evidence>
<gene>
    <name evidence="15" type="ORF">CLV97_10166</name>
</gene>
<feature type="transmembrane region" description="Helical" evidence="14">
    <location>
        <begin position="225"/>
        <end position="244"/>
    </location>
</feature>
<feature type="transmembrane region" description="Helical" evidence="14">
    <location>
        <begin position="180"/>
        <end position="201"/>
    </location>
</feature>
<keyword evidence="6" id="KW-0598">Phosphotransferase system</keyword>
<dbReference type="Pfam" id="PF03611">
    <property type="entry name" value="EIIC-GAT"/>
    <property type="match status" value="1"/>
</dbReference>
<evidence type="ECO:0000256" key="5">
    <source>
        <dbReference type="ARBA" id="ARBA00022597"/>
    </source>
</evidence>
<evidence type="ECO:0000256" key="13">
    <source>
        <dbReference type="ARBA" id="ARBA00042859"/>
    </source>
</evidence>
<evidence type="ECO:0000256" key="6">
    <source>
        <dbReference type="ARBA" id="ARBA00022683"/>
    </source>
</evidence>
<dbReference type="GO" id="GO:0009401">
    <property type="term" value="P:phosphoenolpyruvate-dependent sugar phosphotransferase system"/>
    <property type="evidence" value="ECO:0007669"/>
    <property type="project" value="UniProtKB-KW"/>
</dbReference>
<comment type="caution">
    <text evidence="15">The sequence shown here is derived from an EMBL/GenBank/DDBJ whole genome shotgun (WGS) entry which is preliminary data.</text>
</comment>
<dbReference type="PANTHER" id="PTHR33843">
    <property type="entry name" value="ASCORBATE-SPECIFIC PTS SYSTEM EIIC COMPONENT"/>
    <property type="match status" value="1"/>
</dbReference>
<dbReference type="GO" id="GO:0005886">
    <property type="term" value="C:plasma membrane"/>
    <property type="evidence" value="ECO:0007669"/>
    <property type="project" value="UniProtKB-SubCell"/>
</dbReference>
<evidence type="ECO:0000256" key="2">
    <source>
        <dbReference type="ARBA" id="ARBA00011738"/>
    </source>
</evidence>
<proteinExistence type="inferred from homology"/>
<evidence type="ECO:0000256" key="9">
    <source>
        <dbReference type="ARBA" id="ARBA00023136"/>
    </source>
</evidence>
<name>A0A2T0LJ88_9BACL</name>
<comment type="function">
    <text evidence="10">The phosphoenolpyruvate-dependent sugar phosphotransferase system (sugar PTS), a major carbohydrate active transport system, catalyzes the phosphorylation of incoming sugar substrates concomitantly with their translocation across the cell membrane. The enzyme II UlaABC PTS system is involved in ascorbate transport.</text>
</comment>